<evidence type="ECO:0000313" key="1">
    <source>
        <dbReference type="EMBL" id="MPM16190.1"/>
    </source>
</evidence>
<dbReference type="EMBL" id="VSSQ01002567">
    <property type="protein sequence ID" value="MPM16190.1"/>
    <property type="molecule type" value="Genomic_DNA"/>
</dbReference>
<gene>
    <name evidence="1" type="ORF">SDC9_62566</name>
</gene>
<dbReference type="AlphaFoldDB" id="A0A644XJ19"/>
<protein>
    <submittedName>
        <fullName evidence="1">Uncharacterized protein</fullName>
    </submittedName>
</protein>
<name>A0A644XJ19_9ZZZZ</name>
<sequence length="183" mass="20906">MPNSKGKAILYLRTDSSNPYKRKSYQIIFDKFEKSPTFDYNFKEVELLTACLEGINAQIQSGQEFAHSATASADGWSMSLKMTGQYGETKYRDGMIPALKGQMEFSAKNSDPRSFTTYKFSGPFVLPFETLRPVYPEHESIRIGQSEVVGEREAYLEYFEHGEFARELKPPEDFLFTVNTAEN</sequence>
<organism evidence="1">
    <name type="scientific">bioreactor metagenome</name>
    <dbReference type="NCBI Taxonomy" id="1076179"/>
    <lineage>
        <taxon>unclassified sequences</taxon>
        <taxon>metagenomes</taxon>
        <taxon>ecological metagenomes</taxon>
    </lineage>
</organism>
<proteinExistence type="predicted"/>
<comment type="caution">
    <text evidence="1">The sequence shown here is derived from an EMBL/GenBank/DDBJ whole genome shotgun (WGS) entry which is preliminary data.</text>
</comment>
<reference evidence="1" key="1">
    <citation type="submission" date="2019-08" db="EMBL/GenBank/DDBJ databases">
        <authorList>
            <person name="Kucharzyk K."/>
            <person name="Murdoch R.W."/>
            <person name="Higgins S."/>
            <person name="Loffler F."/>
        </authorList>
    </citation>
    <scope>NUCLEOTIDE SEQUENCE</scope>
</reference>
<accession>A0A644XJ19</accession>